<evidence type="ECO:0000313" key="1">
    <source>
        <dbReference type="EMBL" id="KAL3572486.1"/>
    </source>
</evidence>
<organism evidence="1 2">
    <name type="scientific">Populus alba</name>
    <name type="common">White poplar</name>
    <dbReference type="NCBI Taxonomy" id="43335"/>
    <lineage>
        <taxon>Eukaryota</taxon>
        <taxon>Viridiplantae</taxon>
        <taxon>Streptophyta</taxon>
        <taxon>Embryophyta</taxon>
        <taxon>Tracheophyta</taxon>
        <taxon>Spermatophyta</taxon>
        <taxon>Magnoliopsida</taxon>
        <taxon>eudicotyledons</taxon>
        <taxon>Gunneridae</taxon>
        <taxon>Pentapetalae</taxon>
        <taxon>rosids</taxon>
        <taxon>fabids</taxon>
        <taxon>Malpighiales</taxon>
        <taxon>Salicaceae</taxon>
        <taxon>Saliceae</taxon>
        <taxon>Populus</taxon>
    </lineage>
</organism>
<dbReference type="EMBL" id="RCHU02000014">
    <property type="protein sequence ID" value="KAL3572486.1"/>
    <property type="molecule type" value="Genomic_DNA"/>
</dbReference>
<dbReference type="Proteomes" id="UP000309997">
    <property type="component" value="Unassembled WGS sequence"/>
</dbReference>
<accession>A0ACC4B1T0</accession>
<keyword evidence="2" id="KW-1185">Reference proteome</keyword>
<evidence type="ECO:0000313" key="2">
    <source>
        <dbReference type="Proteomes" id="UP000309997"/>
    </source>
</evidence>
<proteinExistence type="predicted"/>
<name>A0ACC4B1T0_POPAL</name>
<gene>
    <name evidence="1" type="ORF">D5086_026390</name>
</gene>
<sequence length="609" mass="69451">METKVFPLTCTPPLLPSIPFQANTRTVYFKPRSLSCCAAMRKSTAKTKEKEEQLLDGMPKEYYDEEWQAQQREKTKELERLRKQEDDEEERMVETIVKIGIRLRGILKKMFKKAKKLVSSFIRAEEEVEEKIEEAAEKGELTELVLMVIWNRLDLARRDDEKDVIRSLDLLYRRVETEILKREATPAMRLLNDLLNMHDGFNDDEWMKECRKRMIDTFPREDPLAFLLHLGLTFDSEVHLIVLFQTNYIDMASFSFHQHAGPVRPPLEADDILLRVDFVKRGSPPFEKNPENGRAGSTKRCHAIPSGISGRGTLSECPAAMNISPSKREDSEHNPFSGLSTFNVVTRNLQDRSSHLGGFWSFPCQLILSSFIKLLFFRIVVFLGHSSPQFQLNSGANSLPLKLTMSTTGIPKLKEKAGPCPLEKMSRLPQSRVARSLGSQQSGMIFVFESNGSKAIASTKRGRDKYSPPNDLNRDEDESSVHCKAPAEWVKTTYGKSSIPMACNFFAISFIEKTAATERLRKGLMVKRNEMESTTPFAPQMENIGSKRTSFTPRSLKWQLLSQTGKGTCNITGDLARAVFRKTHHIRPINNWFLHYRLTANSNQSVGFQ</sequence>
<comment type="caution">
    <text evidence="1">The sequence shown here is derived from an EMBL/GenBank/DDBJ whole genome shotgun (WGS) entry which is preliminary data.</text>
</comment>
<protein>
    <submittedName>
        <fullName evidence="1">Uncharacterized protein</fullName>
    </submittedName>
</protein>
<reference evidence="1 2" key="1">
    <citation type="journal article" date="2024" name="Plant Biotechnol. J.">
        <title>Genome and CRISPR/Cas9 system of a widespread forest tree (Populus alba) in the world.</title>
        <authorList>
            <person name="Liu Y.J."/>
            <person name="Jiang P.F."/>
            <person name="Han X.M."/>
            <person name="Li X.Y."/>
            <person name="Wang H.M."/>
            <person name="Wang Y.J."/>
            <person name="Wang X.X."/>
            <person name="Zeng Q.Y."/>
        </authorList>
    </citation>
    <scope>NUCLEOTIDE SEQUENCE [LARGE SCALE GENOMIC DNA]</scope>
    <source>
        <strain evidence="2">cv. PAL-ZL1</strain>
    </source>
</reference>